<proteinExistence type="predicted"/>
<organism evidence="4 7">
    <name type="scientific">Dendroctonus ponderosae</name>
    <name type="common">Mountain pine beetle</name>
    <dbReference type="NCBI Taxonomy" id="77166"/>
    <lineage>
        <taxon>Eukaryota</taxon>
        <taxon>Metazoa</taxon>
        <taxon>Ecdysozoa</taxon>
        <taxon>Arthropoda</taxon>
        <taxon>Hexapoda</taxon>
        <taxon>Insecta</taxon>
        <taxon>Pterygota</taxon>
        <taxon>Neoptera</taxon>
        <taxon>Endopterygota</taxon>
        <taxon>Coleoptera</taxon>
        <taxon>Polyphaga</taxon>
        <taxon>Cucujiformia</taxon>
        <taxon>Curculionidae</taxon>
        <taxon>Scolytinae</taxon>
        <taxon>Dendroctonus</taxon>
    </lineage>
</organism>
<dbReference type="Proteomes" id="UP000030742">
    <property type="component" value="Unassembled WGS sequence"/>
</dbReference>
<keyword evidence="2" id="KW-0862">Zinc</keyword>
<evidence type="ECO:0000256" key="3">
    <source>
        <dbReference type="SAM" id="Coils"/>
    </source>
</evidence>
<dbReference type="PROSITE" id="PS50143">
    <property type="entry name" value="BIR_REPEAT_2"/>
    <property type="match status" value="1"/>
</dbReference>
<evidence type="ECO:0000313" key="7">
    <source>
        <dbReference type="Proteomes" id="UP000030742"/>
    </source>
</evidence>
<sequence length="137" mass="16170">MADQNRKAITYLRSEKAREATFTVWPFSSRQPCSIKKMAEAGFVFTGSYKDPDSVQCCFCTKQLNNWEANDEPWSEHLKHSPQCQFALMQKPQDLWTVGELIKVIEEYCCNEVNRKYEELEAEAKEHYEKMREMIRS</sequence>
<gene>
    <name evidence="5" type="primary">109544797</name>
    <name evidence="4" type="ORF">D910_05938</name>
</gene>
<reference evidence="5" key="2">
    <citation type="submission" date="2024-08" db="UniProtKB">
        <authorList>
            <consortium name="EnsemblMetazoa"/>
        </authorList>
    </citation>
    <scope>IDENTIFICATION</scope>
</reference>
<dbReference type="InterPro" id="IPR001370">
    <property type="entry name" value="BIR_rpt"/>
</dbReference>
<dbReference type="SMART" id="SM00238">
    <property type="entry name" value="BIR"/>
    <property type="match status" value="1"/>
</dbReference>
<evidence type="ECO:0000313" key="4">
    <source>
        <dbReference type="EMBL" id="ERL88553.1"/>
    </source>
</evidence>
<dbReference type="PANTHER" id="PTHR46771:SF5">
    <property type="entry name" value="DETERIN"/>
    <property type="match status" value="1"/>
</dbReference>
<dbReference type="CDD" id="cd00022">
    <property type="entry name" value="BIR"/>
    <property type="match status" value="1"/>
</dbReference>
<keyword evidence="6" id="KW-1185">Reference proteome</keyword>
<name>U4U888_DENPD</name>
<dbReference type="OrthoDB" id="2196114at2759"/>
<dbReference type="InterPro" id="IPR051190">
    <property type="entry name" value="Baculoviral_IAP"/>
</dbReference>
<dbReference type="AlphaFoldDB" id="U4U888"/>
<dbReference type="Proteomes" id="UP000019118">
    <property type="component" value="Unassembled WGS sequence"/>
</dbReference>
<evidence type="ECO:0000256" key="1">
    <source>
        <dbReference type="ARBA" id="ARBA00022723"/>
    </source>
</evidence>
<evidence type="ECO:0000256" key="2">
    <source>
        <dbReference type="ARBA" id="ARBA00022833"/>
    </source>
</evidence>
<evidence type="ECO:0000313" key="6">
    <source>
        <dbReference type="Proteomes" id="UP000019118"/>
    </source>
</evidence>
<feature type="coiled-coil region" evidence="3">
    <location>
        <begin position="110"/>
        <end position="137"/>
    </location>
</feature>
<keyword evidence="1" id="KW-0479">Metal-binding</keyword>
<accession>U4U888</accession>
<evidence type="ECO:0000313" key="5">
    <source>
        <dbReference type="EnsemblMetazoa" id="XP_019770703.1"/>
    </source>
</evidence>
<dbReference type="KEGG" id="dpa:109544797"/>
<dbReference type="SUPFAM" id="SSF57924">
    <property type="entry name" value="Inhibitor of apoptosis (IAP) repeat"/>
    <property type="match status" value="1"/>
</dbReference>
<dbReference type="Pfam" id="PF00653">
    <property type="entry name" value="BIR"/>
    <property type="match status" value="1"/>
</dbReference>
<dbReference type="EnsemblMetazoa" id="XM_019915144.1">
    <property type="protein sequence ID" value="XP_019770703.1"/>
    <property type="gene ID" value="LOC109544797"/>
</dbReference>
<dbReference type="STRING" id="77166.U4U888"/>
<dbReference type="GO" id="GO:0046872">
    <property type="term" value="F:metal ion binding"/>
    <property type="evidence" value="ECO:0007669"/>
    <property type="project" value="UniProtKB-KW"/>
</dbReference>
<dbReference type="EMBL" id="KB632074">
    <property type="protein sequence ID" value="ERL88553.1"/>
    <property type="molecule type" value="Genomic_DNA"/>
</dbReference>
<keyword evidence="3" id="KW-0175">Coiled coil</keyword>
<dbReference type="PANTHER" id="PTHR46771">
    <property type="entry name" value="DETERIN"/>
    <property type="match status" value="1"/>
</dbReference>
<dbReference type="Gene3D" id="1.10.1170.10">
    <property type="entry name" value="Inhibitor Of Apoptosis Protein (2mihbC-IAP-1), Chain A"/>
    <property type="match status" value="1"/>
</dbReference>
<protein>
    <submittedName>
        <fullName evidence="4 5">Uncharacterized protein</fullName>
    </submittedName>
</protein>
<reference evidence="6 7" key="1">
    <citation type="journal article" date="2013" name="Genome Biol.">
        <title>Draft genome of the mountain pine beetle, Dendroctonus ponderosae Hopkins, a major forest pest.</title>
        <authorList>
            <person name="Keeling C.I."/>
            <person name="Yuen M.M."/>
            <person name="Liao N.Y."/>
            <person name="Docking T.R."/>
            <person name="Chan S.K."/>
            <person name="Taylor G.A."/>
            <person name="Palmquist D.L."/>
            <person name="Jackman S.D."/>
            <person name="Nguyen A."/>
            <person name="Li M."/>
            <person name="Henderson H."/>
            <person name="Janes J.K."/>
            <person name="Zhao Y."/>
            <person name="Pandoh P."/>
            <person name="Moore R."/>
            <person name="Sperling F.A."/>
            <person name="Huber D.P."/>
            <person name="Birol I."/>
            <person name="Jones S.J."/>
            <person name="Bohlmann J."/>
        </authorList>
    </citation>
    <scope>NUCLEOTIDE SEQUENCE</scope>
</reference>